<evidence type="ECO:0000256" key="1">
    <source>
        <dbReference type="PROSITE-ProRule" id="PRU00042"/>
    </source>
</evidence>
<dbReference type="PROSITE" id="PS50157">
    <property type="entry name" value="ZINC_FINGER_C2H2_2"/>
    <property type="match status" value="1"/>
</dbReference>
<keyword evidence="1" id="KW-0862">Zinc</keyword>
<organism evidence="4 5">
    <name type="scientific">Cochliobolus heterostrophus (strain C5 / ATCC 48332 / race O)</name>
    <name type="common">Southern corn leaf blight fungus</name>
    <name type="synonym">Bipolaris maydis</name>
    <dbReference type="NCBI Taxonomy" id="701091"/>
    <lineage>
        <taxon>Eukaryota</taxon>
        <taxon>Fungi</taxon>
        <taxon>Dikarya</taxon>
        <taxon>Ascomycota</taxon>
        <taxon>Pezizomycotina</taxon>
        <taxon>Dothideomycetes</taxon>
        <taxon>Pleosporomycetidae</taxon>
        <taxon>Pleosporales</taxon>
        <taxon>Pleosporineae</taxon>
        <taxon>Pleosporaceae</taxon>
        <taxon>Bipolaris</taxon>
    </lineage>
</organism>
<keyword evidence="1" id="KW-0479">Metal-binding</keyword>
<dbReference type="OMA" id="DQNWALC"/>
<reference evidence="5" key="2">
    <citation type="journal article" date="2013" name="PLoS Genet.">
        <title>Comparative genome structure, secondary metabolite, and effector coding capacity across Cochliobolus pathogens.</title>
        <authorList>
            <person name="Condon B.J."/>
            <person name="Leng Y."/>
            <person name="Wu D."/>
            <person name="Bushley K.E."/>
            <person name="Ohm R.A."/>
            <person name="Otillar R."/>
            <person name="Martin J."/>
            <person name="Schackwitz W."/>
            <person name="Grimwood J."/>
            <person name="MohdZainudin N."/>
            <person name="Xue C."/>
            <person name="Wang R."/>
            <person name="Manning V.A."/>
            <person name="Dhillon B."/>
            <person name="Tu Z.J."/>
            <person name="Steffenson B.J."/>
            <person name="Salamov A."/>
            <person name="Sun H."/>
            <person name="Lowry S."/>
            <person name="LaButti K."/>
            <person name="Han J."/>
            <person name="Copeland A."/>
            <person name="Lindquist E."/>
            <person name="Barry K."/>
            <person name="Schmutz J."/>
            <person name="Baker S.E."/>
            <person name="Ciuffetti L.M."/>
            <person name="Grigoriev I.V."/>
            <person name="Zhong S."/>
            <person name="Turgeon B.G."/>
        </authorList>
    </citation>
    <scope>NUCLEOTIDE SEQUENCE [LARGE SCALE GENOMIC DNA]</scope>
    <source>
        <strain evidence="5">C5 / ATCC 48332 / race O</strain>
    </source>
</reference>
<dbReference type="SMART" id="SM00355">
    <property type="entry name" value="ZnF_C2H2"/>
    <property type="match status" value="3"/>
</dbReference>
<dbReference type="HOGENOM" id="CLU_1758503_0_0_1"/>
<reference evidence="4 5" key="1">
    <citation type="journal article" date="2012" name="PLoS Pathog.">
        <title>Diverse lifestyles and strategies of plant pathogenesis encoded in the genomes of eighteen Dothideomycetes fungi.</title>
        <authorList>
            <person name="Ohm R.A."/>
            <person name="Feau N."/>
            <person name="Henrissat B."/>
            <person name="Schoch C.L."/>
            <person name="Horwitz B.A."/>
            <person name="Barry K.W."/>
            <person name="Condon B.J."/>
            <person name="Copeland A.C."/>
            <person name="Dhillon B."/>
            <person name="Glaser F."/>
            <person name="Hesse C.N."/>
            <person name="Kosti I."/>
            <person name="LaButti K."/>
            <person name="Lindquist E.A."/>
            <person name="Lucas S."/>
            <person name="Salamov A.A."/>
            <person name="Bradshaw R.E."/>
            <person name="Ciuffetti L."/>
            <person name="Hamelin R.C."/>
            <person name="Kema G.H.J."/>
            <person name="Lawrence C."/>
            <person name="Scott J.A."/>
            <person name="Spatafora J.W."/>
            <person name="Turgeon B.G."/>
            <person name="de Wit P.J.G.M."/>
            <person name="Zhong S."/>
            <person name="Goodwin S.B."/>
            <person name="Grigoriev I.V."/>
        </authorList>
    </citation>
    <scope>NUCLEOTIDE SEQUENCE [LARGE SCALE GENOMIC DNA]</scope>
    <source>
        <strain evidence="5">C5 / ATCC 48332 / race O</strain>
    </source>
</reference>
<dbReference type="PROSITE" id="PS00028">
    <property type="entry name" value="ZINC_FINGER_C2H2_1"/>
    <property type="match status" value="1"/>
</dbReference>
<dbReference type="Gene3D" id="3.30.160.60">
    <property type="entry name" value="Classic Zinc Finger"/>
    <property type="match status" value="2"/>
</dbReference>
<evidence type="ECO:0000259" key="3">
    <source>
        <dbReference type="PROSITE" id="PS50157"/>
    </source>
</evidence>
<dbReference type="EMBL" id="KB445584">
    <property type="protein sequence ID" value="EMD86686.1"/>
    <property type="molecule type" value="Genomic_DNA"/>
</dbReference>
<dbReference type="Pfam" id="PF12874">
    <property type="entry name" value="zf-met"/>
    <property type="match status" value="1"/>
</dbReference>
<gene>
    <name evidence="4" type="ORF">COCHEDRAFT_1218242</name>
</gene>
<dbReference type="Proteomes" id="UP000016936">
    <property type="component" value="Unassembled WGS sequence"/>
</dbReference>
<feature type="compositionally biased region" description="Polar residues" evidence="2">
    <location>
        <begin position="105"/>
        <end position="117"/>
    </location>
</feature>
<feature type="compositionally biased region" description="Basic and acidic residues" evidence="2">
    <location>
        <begin position="135"/>
        <end position="148"/>
    </location>
</feature>
<protein>
    <recommendedName>
        <fullName evidence="3">C2H2-type domain-containing protein</fullName>
    </recommendedName>
</protein>
<dbReference type="AlphaFoldDB" id="M2TY40"/>
<dbReference type="InterPro" id="IPR036236">
    <property type="entry name" value="Znf_C2H2_sf"/>
</dbReference>
<feature type="domain" description="C2H2-type" evidence="3">
    <location>
        <begin position="61"/>
        <end position="90"/>
    </location>
</feature>
<sequence>MANQCPICSKQFVSKIALRNHTGTNDATLRRAHICRKCEQKFCSEKAMVQHHDAPSHRVMFSCDVCKRPFASKQAMKQHKKSPFHARTLTREKLAAGYAASASLNPKKASSYQTEPRTQAAPCNSIKEGASSGTDHWDEHSNKEDARTEDDFRAARGEDQNWALCDTDCGWCGHCVDAVDY</sequence>
<feature type="region of interest" description="Disordered" evidence="2">
    <location>
        <begin position="105"/>
        <end position="148"/>
    </location>
</feature>
<dbReference type="Pfam" id="PF13912">
    <property type="entry name" value="zf-C2H2_6"/>
    <property type="match status" value="1"/>
</dbReference>
<proteinExistence type="predicted"/>
<evidence type="ECO:0000313" key="5">
    <source>
        <dbReference type="Proteomes" id="UP000016936"/>
    </source>
</evidence>
<dbReference type="SUPFAM" id="SSF57667">
    <property type="entry name" value="beta-beta-alpha zinc fingers"/>
    <property type="match status" value="1"/>
</dbReference>
<evidence type="ECO:0000256" key="2">
    <source>
        <dbReference type="SAM" id="MobiDB-lite"/>
    </source>
</evidence>
<keyword evidence="1" id="KW-0863">Zinc-finger</keyword>
<dbReference type="STRING" id="701091.M2TY40"/>
<keyword evidence="5" id="KW-1185">Reference proteome</keyword>
<accession>M2TY40</accession>
<evidence type="ECO:0000313" key="4">
    <source>
        <dbReference type="EMBL" id="EMD86686.1"/>
    </source>
</evidence>
<dbReference type="OrthoDB" id="3694035at2759"/>
<dbReference type="InterPro" id="IPR013087">
    <property type="entry name" value="Znf_C2H2_type"/>
</dbReference>
<dbReference type="GO" id="GO:0008270">
    <property type="term" value="F:zinc ion binding"/>
    <property type="evidence" value="ECO:0007669"/>
    <property type="project" value="UniProtKB-KW"/>
</dbReference>
<name>M2TY40_COCH5</name>